<dbReference type="Pfam" id="PF13432">
    <property type="entry name" value="TPR_16"/>
    <property type="match status" value="2"/>
</dbReference>
<evidence type="ECO:0000313" key="5">
    <source>
        <dbReference type="EMBL" id="QCR16567.1"/>
    </source>
</evidence>
<feature type="repeat" description="TPR" evidence="3">
    <location>
        <begin position="452"/>
        <end position="485"/>
    </location>
</feature>
<dbReference type="InterPro" id="IPR019734">
    <property type="entry name" value="TPR_rpt"/>
</dbReference>
<proteinExistence type="predicted"/>
<feature type="repeat" description="TPR" evidence="3">
    <location>
        <begin position="248"/>
        <end position="281"/>
    </location>
</feature>
<keyword evidence="2 3" id="KW-0802">TPR repeat</keyword>
<keyword evidence="4" id="KW-0812">Transmembrane</keyword>
<keyword evidence="4" id="KW-1133">Transmembrane helix</keyword>
<feature type="repeat" description="TPR" evidence="3">
    <location>
        <begin position="418"/>
        <end position="451"/>
    </location>
</feature>
<feature type="transmembrane region" description="Helical" evidence="4">
    <location>
        <begin position="54"/>
        <end position="72"/>
    </location>
</feature>
<dbReference type="PANTHER" id="PTHR44943">
    <property type="entry name" value="CELLULOSE SYNTHASE OPERON PROTEIN C"/>
    <property type="match status" value="1"/>
</dbReference>
<feature type="repeat" description="TPR" evidence="3">
    <location>
        <begin position="282"/>
        <end position="315"/>
    </location>
</feature>
<feature type="repeat" description="TPR" evidence="3">
    <location>
        <begin position="316"/>
        <end position="349"/>
    </location>
</feature>
<dbReference type="Proteomes" id="UP000300067">
    <property type="component" value="Chromosome"/>
</dbReference>
<organism evidence="5 6">
    <name type="scientific">Methanosarcina mazei</name>
    <name type="common">Methanosarcina frisia</name>
    <dbReference type="NCBI Taxonomy" id="2209"/>
    <lineage>
        <taxon>Archaea</taxon>
        <taxon>Methanobacteriati</taxon>
        <taxon>Methanobacteriota</taxon>
        <taxon>Stenosarchaea group</taxon>
        <taxon>Methanomicrobia</taxon>
        <taxon>Methanosarcinales</taxon>
        <taxon>Methanosarcinaceae</taxon>
        <taxon>Methanosarcina</taxon>
    </lineage>
</organism>
<feature type="repeat" description="TPR" evidence="3">
    <location>
        <begin position="384"/>
        <end position="417"/>
    </location>
</feature>
<keyword evidence="4" id="KW-0472">Membrane</keyword>
<name>A0A4P8QXV6_METMZ</name>
<protein>
    <submittedName>
        <fullName evidence="5">Uncharacterized protein</fullName>
    </submittedName>
</protein>
<feature type="transmembrane region" description="Helical" evidence="4">
    <location>
        <begin position="16"/>
        <end position="34"/>
    </location>
</feature>
<evidence type="ECO:0000256" key="4">
    <source>
        <dbReference type="SAM" id="Phobius"/>
    </source>
</evidence>
<dbReference type="Pfam" id="PF13181">
    <property type="entry name" value="TPR_8"/>
    <property type="match status" value="1"/>
</dbReference>
<dbReference type="InterPro" id="IPR011990">
    <property type="entry name" value="TPR-like_helical_dom_sf"/>
</dbReference>
<gene>
    <name evidence="5" type="ORF">DKM28_11610</name>
</gene>
<reference evidence="5 6" key="1">
    <citation type="submission" date="2018-05" db="EMBL/GenBank/DDBJ databases">
        <title>Methanosarcina gilichinskyana sp. nov., a novel methanogenic archaeon isolated from Holocene permafrost, North East Russia.</title>
        <authorList>
            <person name="Oshurkova V."/>
            <person name="Meer M."/>
            <person name="Bochkareva O."/>
            <person name="Shcherbakova V."/>
        </authorList>
    </citation>
    <scope>NUCLEOTIDE SEQUENCE [LARGE SCALE GENOMIC DNA]</scope>
    <source>
        <strain evidence="5 6">JL01</strain>
    </source>
</reference>
<evidence type="ECO:0000256" key="3">
    <source>
        <dbReference type="PROSITE-ProRule" id="PRU00339"/>
    </source>
</evidence>
<evidence type="ECO:0000313" key="6">
    <source>
        <dbReference type="Proteomes" id="UP000300067"/>
    </source>
</evidence>
<sequence>MNFIGYFMDWVFSKLTFPYILFFLIISVCITYLYKMHKGKIDSWLESHKKNITIFILVILFIMPLVWALYFVNDKLIFPKSPEDRFRVSVSPFYLKGSNEGDYATAEDIKDQIESTAGDRIEVIVLDTPPIKDKEDAIYAGKKAGAHLAVYGGEEIILGNGIQIEFRIVPIHSETVMVASTYSDKEGEIQIKASYYKLTENPIVIVESLSENVSSVIYTICAFEYYERSEYDSALKTFKCIKNYENDGSILFYIATCCLSEGELNESLEYFNRLLELNPQYSDAWNNKGVTLSELGRYEEAIEAYNKTVELNPKDSVAWYNKGTALYESSHYEEAIETYDKAIEINPQYSNAWYNKGVALSELGRYDEAMKAYDKAIEINPQFSEAWYNKGNALYKLGHYEEAIEAYNKTIEINPKSSEAWTNKGAVLAMSGNYEEAVEAFNEVIEFNPQDSDAWYGKGVVLTMSGNYEEAIKAYDKSIELNSQDPEAWYNRACVYSFMKNKDEAIFNLKRAIELNSSCKEIAKNDEAFKELWEDEDFKKLTE</sequence>
<dbReference type="PROSITE" id="PS50293">
    <property type="entry name" value="TPR_REGION"/>
    <property type="match status" value="6"/>
</dbReference>
<accession>A0A4P8QXV6</accession>
<feature type="repeat" description="TPR" evidence="3">
    <location>
        <begin position="350"/>
        <end position="383"/>
    </location>
</feature>
<evidence type="ECO:0000256" key="1">
    <source>
        <dbReference type="ARBA" id="ARBA00022737"/>
    </source>
</evidence>
<dbReference type="NCBIfam" id="NF047558">
    <property type="entry name" value="TPR_END_plus"/>
    <property type="match status" value="1"/>
</dbReference>
<keyword evidence="1" id="KW-0677">Repeat</keyword>
<dbReference type="InterPro" id="IPR051685">
    <property type="entry name" value="Ycf3/AcsC/BcsC/TPR_MFPF"/>
</dbReference>
<evidence type="ECO:0000256" key="2">
    <source>
        <dbReference type="ARBA" id="ARBA00022803"/>
    </source>
</evidence>
<dbReference type="Gene3D" id="1.25.40.10">
    <property type="entry name" value="Tetratricopeptide repeat domain"/>
    <property type="match status" value="4"/>
</dbReference>
<dbReference type="SUPFAM" id="SSF48452">
    <property type="entry name" value="TPR-like"/>
    <property type="match status" value="1"/>
</dbReference>
<dbReference type="PANTHER" id="PTHR44943:SF4">
    <property type="entry name" value="TPR REPEAT-CONTAINING PROTEIN MJ0798"/>
    <property type="match status" value="1"/>
</dbReference>
<dbReference type="AlphaFoldDB" id="A0A4P8QXV6"/>
<dbReference type="Pfam" id="PF00515">
    <property type="entry name" value="TPR_1"/>
    <property type="match status" value="4"/>
</dbReference>
<dbReference type="PROSITE" id="PS50005">
    <property type="entry name" value="TPR"/>
    <property type="match status" value="8"/>
</dbReference>
<feature type="repeat" description="TPR" evidence="3">
    <location>
        <begin position="486"/>
        <end position="519"/>
    </location>
</feature>
<dbReference type="EMBL" id="CP029709">
    <property type="protein sequence ID" value="QCR16567.1"/>
    <property type="molecule type" value="Genomic_DNA"/>
</dbReference>
<dbReference type="SMART" id="SM00028">
    <property type="entry name" value="TPR"/>
    <property type="match status" value="8"/>
</dbReference>